<accession>A0A1G9VVI4</accession>
<reference evidence="2" key="1">
    <citation type="submission" date="2016-10" db="EMBL/GenBank/DDBJ databases">
        <authorList>
            <person name="Varghese N."/>
            <person name="Submissions S."/>
        </authorList>
    </citation>
    <scope>NUCLEOTIDE SEQUENCE [LARGE SCALE GENOMIC DNA]</scope>
    <source>
        <strain evidence="2">DSM 24536</strain>
    </source>
</reference>
<dbReference type="RefSeq" id="WP_090705826.1">
    <property type="nucleotide sequence ID" value="NZ_FNHH01000022.1"/>
</dbReference>
<dbReference type="STRING" id="990371.SAMN05421813_12253"/>
<keyword evidence="1" id="KW-0808">Transferase</keyword>
<dbReference type="OrthoDB" id="9816564at2"/>
<dbReference type="Gene3D" id="3.40.50.11010">
    <property type="match status" value="1"/>
</dbReference>
<evidence type="ECO:0000313" key="1">
    <source>
        <dbReference type="EMBL" id="SDM75877.1"/>
    </source>
</evidence>
<dbReference type="Gene3D" id="3.40.50.2000">
    <property type="entry name" value="Glycogen Phosphorylase B"/>
    <property type="match status" value="1"/>
</dbReference>
<dbReference type="EMBL" id="FNHH01000022">
    <property type="protein sequence ID" value="SDM75877.1"/>
    <property type="molecule type" value="Genomic_DNA"/>
</dbReference>
<dbReference type="PANTHER" id="PTHR12526:SF630">
    <property type="entry name" value="GLYCOSYLTRANSFERASE"/>
    <property type="match status" value="1"/>
</dbReference>
<dbReference type="SUPFAM" id="SSF53756">
    <property type="entry name" value="UDP-Glycosyltransferase/glycogen phosphorylase"/>
    <property type="match status" value="1"/>
</dbReference>
<dbReference type="AlphaFoldDB" id="A0A1G9VVI4"/>
<evidence type="ECO:0000313" key="2">
    <source>
        <dbReference type="Proteomes" id="UP000199226"/>
    </source>
</evidence>
<dbReference type="PANTHER" id="PTHR12526">
    <property type="entry name" value="GLYCOSYLTRANSFERASE"/>
    <property type="match status" value="1"/>
</dbReference>
<dbReference type="Pfam" id="PF13692">
    <property type="entry name" value="Glyco_trans_1_4"/>
    <property type="match status" value="1"/>
</dbReference>
<dbReference type="GO" id="GO:0016740">
    <property type="term" value="F:transferase activity"/>
    <property type="evidence" value="ECO:0007669"/>
    <property type="project" value="UniProtKB-KW"/>
</dbReference>
<organism evidence="1 2">
    <name type="scientific">Daejeonella rubra</name>
    <dbReference type="NCBI Taxonomy" id="990371"/>
    <lineage>
        <taxon>Bacteria</taxon>
        <taxon>Pseudomonadati</taxon>
        <taxon>Bacteroidota</taxon>
        <taxon>Sphingobacteriia</taxon>
        <taxon>Sphingobacteriales</taxon>
        <taxon>Sphingobacteriaceae</taxon>
        <taxon>Daejeonella</taxon>
    </lineage>
</organism>
<protein>
    <submittedName>
        <fullName evidence="1">Glycosyltransferase involved in cell wall bisynthesis</fullName>
    </submittedName>
</protein>
<sequence>MILKGKHIFILGATKFDGPDQSTSYNTAKELAKNNFVYYIDYPITWKDYFKLKGTEQIRTRKKYFSPFSDGLTSGGIENLKIIISPPLISINFLPEGKIYRLILKFNELLIRKRIRKVIKLNNISEFIFINSFNFHYPGIADSLKPALTVYHCVDPMIIPYDMKHGIISEDELVAKSDLVICTSRMLYEEKLKQNRNTHFIPNAADIAHSSKALDKDLPVNIHLSDLKKPVIGYAGSIERRIDYALLKEVAEANKDKSFVFAGPLMPEFVPEWFLRTENIFYIGRIPFEEIPGLIKGFDVAIIPFKKDAVSRTIFPLKLFEYLGAGKPVVASNFNPDLKDFTHEVVSYCDNAQSFSLAIDAALKTEDPNLIQPRLNVARENTWERRVEEIAELIFRNLKKTGN</sequence>
<keyword evidence="2" id="KW-1185">Reference proteome</keyword>
<proteinExistence type="predicted"/>
<name>A0A1G9VVI4_9SPHI</name>
<dbReference type="Proteomes" id="UP000199226">
    <property type="component" value="Unassembled WGS sequence"/>
</dbReference>
<gene>
    <name evidence="1" type="ORF">SAMN05421813_12253</name>
</gene>